<keyword evidence="1" id="KW-0540">Nuclease</keyword>
<dbReference type="SUPFAM" id="SSF52980">
    <property type="entry name" value="Restriction endonuclease-like"/>
    <property type="match status" value="1"/>
</dbReference>
<evidence type="ECO:0000256" key="2">
    <source>
        <dbReference type="ARBA" id="ARBA00022759"/>
    </source>
</evidence>
<keyword evidence="5" id="KW-0234">DNA repair</keyword>
<reference evidence="8" key="1">
    <citation type="journal article" date="2019" name="Int. J. Syst. Evol. Microbiol.">
        <title>The Global Catalogue of Microorganisms (GCM) 10K type strain sequencing project: providing services to taxonomists for standard genome sequencing and annotation.</title>
        <authorList>
            <consortium name="The Broad Institute Genomics Platform"/>
            <consortium name="The Broad Institute Genome Sequencing Center for Infectious Disease"/>
            <person name="Wu L."/>
            <person name="Ma J."/>
        </authorList>
    </citation>
    <scope>NUCLEOTIDE SEQUENCE [LARGE SCALE GENOMIC DNA]</scope>
    <source>
        <strain evidence="8">CGMCC 1.13718</strain>
    </source>
</reference>
<dbReference type="NCBIfam" id="TIGR00632">
    <property type="entry name" value="vsr"/>
    <property type="match status" value="1"/>
</dbReference>
<comment type="caution">
    <text evidence="7">The sequence shown here is derived from an EMBL/GenBank/DDBJ whole genome shotgun (WGS) entry which is preliminary data.</text>
</comment>
<evidence type="ECO:0000256" key="5">
    <source>
        <dbReference type="ARBA" id="ARBA00023204"/>
    </source>
</evidence>
<proteinExistence type="inferred from homology"/>
<dbReference type="GO" id="GO:0004519">
    <property type="term" value="F:endonuclease activity"/>
    <property type="evidence" value="ECO:0007669"/>
    <property type="project" value="UniProtKB-KW"/>
</dbReference>
<accession>A0ABW1YI29</accession>
<evidence type="ECO:0000313" key="7">
    <source>
        <dbReference type="EMBL" id="MFC6632375.1"/>
    </source>
</evidence>
<dbReference type="EMBL" id="JBHSVR010000001">
    <property type="protein sequence ID" value="MFC6632375.1"/>
    <property type="molecule type" value="Genomic_DNA"/>
</dbReference>
<sequence length="116" mass="13614">MADTLIKAERSERMGHIRNKHVKPEMRVRRMVRGVGCRYRLHKSNLPGKPVPVLVIAGRKRVVFVHGCFWHRHPDPSCSLARLPKSKLDFWVSKLEVNRQRDEANVRELEQIGWEV</sequence>
<dbReference type="InterPro" id="IPR004603">
    <property type="entry name" value="DNA_mismatch_endonuc_vsr"/>
</dbReference>
<gene>
    <name evidence="7" type="ORF">ACFQBM_03740</name>
</gene>
<evidence type="ECO:0000256" key="3">
    <source>
        <dbReference type="ARBA" id="ARBA00022763"/>
    </source>
</evidence>
<keyword evidence="8" id="KW-1185">Reference proteome</keyword>
<keyword evidence="4" id="KW-0378">Hydrolase</keyword>
<dbReference type="RefSeq" id="WP_193192493.1">
    <property type="nucleotide sequence ID" value="NZ_JACZFR010000028.1"/>
</dbReference>
<dbReference type="Proteomes" id="UP001596425">
    <property type="component" value="Unassembled WGS sequence"/>
</dbReference>
<name>A0ABW1YI29_9GAMM</name>
<dbReference type="InterPro" id="IPR011335">
    <property type="entry name" value="Restrct_endonuc-II-like"/>
</dbReference>
<keyword evidence="3" id="KW-0227">DNA damage</keyword>
<evidence type="ECO:0000256" key="1">
    <source>
        <dbReference type="ARBA" id="ARBA00022722"/>
    </source>
</evidence>
<dbReference type="Pfam" id="PF03852">
    <property type="entry name" value="Vsr"/>
    <property type="match status" value="1"/>
</dbReference>
<comment type="similarity">
    <text evidence="6">Belongs to the Vsr family.</text>
</comment>
<evidence type="ECO:0000256" key="4">
    <source>
        <dbReference type="ARBA" id="ARBA00022801"/>
    </source>
</evidence>
<evidence type="ECO:0000313" key="8">
    <source>
        <dbReference type="Proteomes" id="UP001596425"/>
    </source>
</evidence>
<organism evidence="7 8">
    <name type="scientific">Microbulbifer taiwanensis</name>
    <dbReference type="NCBI Taxonomy" id="986746"/>
    <lineage>
        <taxon>Bacteria</taxon>
        <taxon>Pseudomonadati</taxon>
        <taxon>Pseudomonadota</taxon>
        <taxon>Gammaproteobacteria</taxon>
        <taxon>Cellvibrionales</taxon>
        <taxon>Microbulbiferaceae</taxon>
        <taxon>Microbulbifer</taxon>
    </lineage>
</organism>
<evidence type="ECO:0000256" key="6">
    <source>
        <dbReference type="ARBA" id="ARBA00029466"/>
    </source>
</evidence>
<protein>
    <submittedName>
        <fullName evidence="7">Very short patch repair endonuclease</fullName>
    </submittedName>
</protein>
<keyword evidence="2 7" id="KW-0255">Endonuclease</keyword>
<dbReference type="Gene3D" id="3.40.960.10">
    <property type="entry name" value="VSR Endonuclease"/>
    <property type="match status" value="1"/>
</dbReference>